<dbReference type="PROSITE" id="PS50005">
    <property type="entry name" value="TPR"/>
    <property type="match status" value="1"/>
</dbReference>
<dbReference type="Gene3D" id="3.40.50.300">
    <property type="entry name" value="P-loop containing nucleotide triphosphate hydrolases"/>
    <property type="match status" value="1"/>
</dbReference>
<dbReference type="PANTHER" id="PTHR10098">
    <property type="entry name" value="RAPSYN-RELATED"/>
    <property type="match status" value="1"/>
</dbReference>
<organism evidence="2 3">
    <name type="scientific">Oxyplasma meridianum</name>
    <dbReference type="NCBI Taxonomy" id="3073602"/>
    <lineage>
        <taxon>Archaea</taxon>
        <taxon>Methanobacteriati</taxon>
        <taxon>Thermoplasmatota</taxon>
        <taxon>Thermoplasmata</taxon>
        <taxon>Thermoplasmatales</taxon>
        <taxon>Thermoplasmataceae</taxon>
        <taxon>Oxyplasma</taxon>
    </lineage>
</organism>
<dbReference type="InterPro" id="IPR011990">
    <property type="entry name" value="TPR-like_helical_dom_sf"/>
</dbReference>
<dbReference type="SUPFAM" id="SSF48452">
    <property type="entry name" value="TPR-like"/>
    <property type="match status" value="1"/>
</dbReference>
<accession>A0AAX4NH60</accession>
<keyword evidence="3" id="KW-1185">Reference proteome</keyword>
<dbReference type="InterPro" id="IPR019734">
    <property type="entry name" value="TPR_rpt"/>
</dbReference>
<dbReference type="KEGG" id="omr:OXIME_000905"/>
<dbReference type="Gene3D" id="1.25.40.10">
    <property type="entry name" value="Tetratricopeptide repeat domain"/>
    <property type="match status" value="1"/>
</dbReference>
<dbReference type="SUPFAM" id="SSF52540">
    <property type="entry name" value="P-loop containing nucleoside triphosphate hydrolases"/>
    <property type="match status" value="1"/>
</dbReference>
<reference evidence="2 3" key="1">
    <citation type="submission" date="2023-09" db="EMBL/GenBank/DDBJ databases">
        <authorList>
            <person name="Golyshina O.V."/>
            <person name="Lunev E.A."/>
            <person name="Bargiela R."/>
            <person name="Gaines M.C."/>
            <person name="Daum B."/>
            <person name="Bale N.J."/>
            <person name="Koenen M."/>
            <person name="Sinninghe Damst J.S."/>
            <person name="Yakimov M."/>
            <person name="Golyshin P.N."/>
        </authorList>
    </citation>
    <scope>NUCLEOTIDE SEQUENCE [LARGE SCALE GENOMIC DNA]</scope>
    <source>
        <strain evidence="2 3">M1</strain>
    </source>
</reference>
<dbReference type="Proteomes" id="UP001451606">
    <property type="component" value="Chromosome"/>
</dbReference>
<dbReference type="InterPro" id="IPR027417">
    <property type="entry name" value="P-loop_NTPase"/>
</dbReference>
<dbReference type="EMBL" id="CP133772">
    <property type="protein sequence ID" value="WYY00338.1"/>
    <property type="molecule type" value="Genomic_DNA"/>
</dbReference>
<name>A0AAX4NH60_9ARCH</name>
<gene>
    <name evidence="2" type="ORF">OXIME_000905</name>
</gene>
<evidence type="ECO:0008006" key="4">
    <source>
        <dbReference type="Google" id="ProtNLM"/>
    </source>
</evidence>
<dbReference type="AlphaFoldDB" id="A0AAX4NH60"/>
<protein>
    <recommendedName>
        <fullName evidence="4">Tetratricopeptide repeat protein</fullName>
    </recommendedName>
</protein>
<evidence type="ECO:0000313" key="2">
    <source>
        <dbReference type="EMBL" id="WYY00338.1"/>
    </source>
</evidence>
<dbReference type="Pfam" id="PF13424">
    <property type="entry name" value="TPR_12"/>
    <property type="match status" value="1"/>
</dbReference>
<evidence type="ECO:0000313" key="3">
    <source>
        <dbReference type="Proteomes" id="UP001451606"/>
    </source>
</evidence>
<sequence>MEKVLTLVNSLKYVRSSLVNDPNKGECFILYGTEGSGRNVLLNMISEAGKAEGFEVYRARTYSQNEIIKYQSFNEIINQIEKISKRRAMNEIIDFFYSLFDNTNERKILIIVDGIENMNESSKNLFLYLSRMTRRSNFKLIGSFEMNIERIGTSSQRFLDVIVSEDYLKIIALQKVGIEDFNFVLKHWKFKLPESFILELYRLVNGNIQFLTYVLAYYEEEGIINSNKELEEATYRFFPIPPRIEMYYTRFLHSLSDNELQLTLILAIIGGEVTPRFLANMLSMKEDSVEKYMKKAEKAGIVFRSDHNFSISSKNTSDFIIENVPKLRGKNLSPKISETNQFLELPILTRLRILFFMRDYSKIASILEKTWKDIVAESNSQDYLLEFLKEIQGRFDDNLNMIIDRLIFQSYFISGKYDEAIKSYNNLKLKEGDIEPRIFISNIYSRLGRDDESLLIADTLLKEKSLSEKDKSRILISKAETFYRTKKHNEADQAAKEALKIATEQKDEGLMAMAYNIMGNLAIEKFHLDEALSFYNKSMEINKRLRKWDQISRNLNNIAILKSFKGEFKDAIEIFKELIEDSYLTGNITTRAYAMYNITEIYHMIGDNDLCQSHIPQAIKLVSISNDKNLAYLFNRFLSIFYMENLDYAKSKAAIQEAISIAEFTKIPDRIALGRAILKVIDSIFTQTRDHDTDKLLTADYEINDEFLPIFYSISSIYFLINGEIDNYQISLQKGTEISDLVGDFYGSRLVEIARVLGLYLKREFKELESFLKTIPPPNTPVLLYNNVIISIQECLNYINTGERLKINDKISEFRPEGGLSTLIVQSIYLMADYLKNNNRDKFQLAINIIREAGLTTKLGINDGNSKGKK</sequence>
<keyword evidence="1" id="KW-0802">TPR repeat</keyword>
<dbReference type="PANTHER" id="PTHR10098:SF108">
    <property type="entry name" value="TETRATRICOPEPTIDE REPEAT PROTEIN 28"/>
    <property type="match status" value="1"/>
</dbReference>
<feature type="repeat" description="TPR" evidence="1">
    <location>
        <begin position="512"/>
        <end position="545"/>
    </location>
</feature>
<dbReference type="GeneID" id="95967640"/>
<proteinExistence type="predicted"/>
<dbReference type="SMART" id="SM00028">
    <property type="entry name" value="TPR"/>
    <property type="match status" value="3"/>
</dbReference>
<evidence type="ECO:0000256" key="1">
    <source>
        <dbReference type="PROSITE-ProRule" id="PRU00339"/>
    </source>
</evidence>
<dbReference type="RefSeq" id="WP_393970679.1">
    <property type="nucleotide sequence ID" value="NZ_CP133772.1"/>
</dbReference>